<keyword evidence="3 5" id="KW-1133">Transmembrane helix</keyword>
<gene>
    <name evidence="6" type="ORF">VTJ49DRAFT_5472</name>
</gene>
<keyword evidence="2 5" id="KW-0812">Transmembrane</keyword>
<comment type="caution">
    <text evidence="6">The sequence shown here is derived from an EMBL/GenBank/DDBJ whole genome shotgun (WGS) entry which is preliminary data.</text>
</comment>
<dbReference type="Pfam" id="PF01544">
    <property type="entry name" value="CorA"/>
    <property type="match status" value="1"/>
</dbReference>
<proteinExistence type="predicted"/>
<keyword evidence="4 5" id="KW-0472">Membrane</keyword>
<keyword evidence="7" id="KW-1185">Reference proteome</keyword>
<dbReference type="InterPro" id="IPR002523">
    <property type="entry name" value="MgTranspt_CorA/ZnTranspt_ZntB"/>
</dbReference>
<dbReference type="InterPro" id="IPR045863">
    <property type="entry name" value="CorA_TM1_TM2"/>
</dbReference>
<evidence type="ECO:0000256" key="1">
    <source>
        <dbReference type="ARBA" id="ARBA00004141"/>
    </source>
</evidence>
<name>A0ABR3V331_HUMIN</name>
<organism evidence="6 7">
    <name type="scientific">Humicola insolens</name>
    <name type="common">Soft-rot fungus</name>
    <dbReference type="NCBI Taxonomy" id="85995"/>
    <lineage>
        <taxon>Eukaryota</taxon>
        <taxon>Fungi</taxon>
        <taxon>Dikarya</taxon>
        <taxon>Ascomycota</taxon>
        <taxon>Pezizomycotina</taxon>
        <taxon>Sordariomycetes</taxon>
        <taxon>Sordariomycetidae</taxon>
        <taxon>Sordariales</taxon>
        <taxon>Chaetomiaceae</taxon>
        <taxon>Mycothermus</taxon>
    </lineage>
</organism>
<reference evidence="6 7" key="1">
    <citation type="journal article" date="2024" name="Commun. Biol.">
        <title>Comparative genomic analysis of thermophilic fungi reveals convergent evolutionary adaptations and gene losses.</title>
        <authorList>
            <person name="Steindorff A.S."/>
            <person name="Aguilar-Pontes M.V."/>
            <person name="Robinson A.J."/>
            <person name="Andreopoulos B."/>
            <person name="LaButti K."/>
            <person name="Kuo A."/>
            <person name="Mondo S."/>
            <person name="Riley R."/>
            <person name="Otillar R."/>
            <person name="Haridas S."/>
            <person name="Lipzen A."/>
            <person name="Grimwood J."/>
            <person name="Schmutz J."/>
            <person name="Clum A."/>
            <person name="Reid I.D."/>
            <person name="Moisan M.C."/>
            <person name="Butler G."/>
            <person name="Nguyen T.T.M."/>
            <person name="Dewar K."/>
            <person name="Conant G."/>
            <person name="Drula E."/>
            <person name="Henrissat B."/>
            <person name="Hansel C."/>
            <person name="Singer S."/>
            <person name="Hutchinson M.I."/>
            <person name="de Vries R.P."/>
            <person name="Natvig D.O."/>
            <person name="Powell A.J."/>
            <person name="Tsang A."/>
            <person name="Grigoriev I.V."/>
        </authorList>
    </citation>
    <scope>NUCLEOTIDE SEQUENCE [LARGE SCALE GENOMIC DNA]</scope>
    <source>
        <strain evidence="6 7">CBS 620.91</strain>
    </source>
</reference>
<evidence type="ECO:0000313" key="6">
    <source>
        <dbReference type="EMBL" id="KAL1836175.1"/>
    </source>
</evidence>
<dbReference type="Gene3D" id="1.20.58.340">
    <property type="entry name" value="Magnesium transport protein CorA, transmembrane region"/>
    <property type="match status" value="1"/>
</dbReference>
<dbReference type="SUPFAM" id="SSF144083">
    <property type="entry name" value="Magnesium transport protein CorA, transmembrane region"/>
    <property type="match status" value="1"/>
</dbReference>
<comment type="subcellular location">
    <subcellularLocation>
        <location evidence="1">Membrane</location>
        <topology evidence="1">Multi-pass membrane protein</topology>
    </subcellularLocation>
</comment>
<feature type="transmembrane region" description="Helical" evidence="5">
    <location>
        <begin position="333"/>
        <end position="354"/>
    </location>
</feature>
<dbReference type="Proteomes" id="UP001583172">
    <property type="component" value="Unassembled WGS sequence"/>
</dbReference>
<evidence type="ECO:0000256" key="2">
    <source>
        <dbReference type="ARBA" id="ARBA00022692"/>
    </source>
</evidence>
<dbReference type="EMBL" id="JAZGSY010000452">
    <property type="protein sequence ID" value="KAL1836175.1"/>
    <property type="molecule type" value="Genomic_DNA"/>
</dbReference>
<evidence type="ECO:0000256" key="4">
    <source>
        <dbReference type="ARBA" id="ARBA00023136"/>
    </source>
</evidence>
<accession>A0ABR3V331</accession>
<feature type="transmembrane region" description="Helical" evidence="5">
    <location>
        <begin position="360"/>
        <end position="378"/>
    </location>
</feature>
<evidence type="ECO:0000256" key="3">
    <source>
        <dbReference type="ARBA" id="ARBA00022989"/>
    </source>
</evidence>
<evidence type="ECO:0000313" key="7">
    <source>
        <dbReference type="Proteomes" id="UP001583172"/>
    </source>
</evidence>
<evidence type="ECO:0000256" key="5">
    <source>
        <dbReference type="SAM" id="Phobius"/>
    </source>
</evidence>
<sequence>MELQRNPSTRSHAPTTPTIVQSRIDFLASQSSNEHPYPRPDLNNLNTYLNNASSTRPGSTGLGHQFGWLKAVDNKYDPSPELYRRHLDFALQNRDYYTSPSLPSASARVFQLTISTICTRDIDALRCEPEDLANSRHSETKAMAEDFKNLGSHTKVADSVLPLSYGSFLDRDLARRDAVYALSELFRFAASAELQFLNLLHHCIEHELSFVGLHPDTAGNPQGDEGRDTVILLNLKYIKTQLAAHARSLAETINILRNRASLDWPRADDEDDPAGLAEKTATLLLADYEYLLQRAETLTRDCEHGMDTLANSSMVQEARRSAHLATTVQRLTIINTIFIPLSFVCSVCGMNFQGLDKQSLWLWPVTTVPIAVIIYILYEWQ</sequence>
<protein>
    <submittedName>
        <fullName evidence="6">Uncharacterized protein</fullName>
    </submittedName>
</protein>